<dbReference type="EMBL" id="CAJHUC010000976">
    <property type="protein sequence ID" value="CAD7699235.1"/>
    <property type="molecule type" value="Genomic_DNA"/>
</dbReference>
<dbReference type="AlphaFoldDB" id="A0A8S1IVU5"/>
<comment type="caution">
    <text evidence="4">The sequence shown here is derived from an EMBL/GenBank/DDBJ whole genome shotgun (WGS) entry which is preliminary data.</text>
</comment>
<dbReference type="GO" id="GO:0031146">
    <property type="term" value="P:SCF-dependent proteasomal ubiquitin-dependent protein catabolic process"/>
    <property type="evidence" value="ECO:0007669"/>
    <property type="project" value="TreeGrafter"/>
</dbReference>
<protein>
    <recommendedName>
        <fullName evidence="3">F-box/LRR-repeat protein 15-like leucin rich repeat domain-containing protein</fullName>
    </recommendedName>
</protein>
<feature type="region of interest" description="Disordered" evidence="2">
    <location>
        <begin position="1"/>
        <end position="21"/>
    </location>
</feature>
<dbReference type="InterPro" id="IPR006553">
    <property type="entry name" value="Leu-rich_rpt_Cys-con_subtyp"/>
</dbReference>
<keyword evidence="5" id="KW-1185">Reference proteome</keyword>
<gene>
    <name evidence="4" type="ORF">OSTQU699_LOCUS4594</name>
</gene>
<feature type="non-terminal residue" evidence="4">
    <location>
        <position position="1"/>
    </location>
</feature>
<dbReference type="SUPFAM" id="SSF52047">
    <property type="entry name" value="RNI-like"/>
    <property type="match status" value="1"/>
</dbReference>
<evidence type="ECO:0000259" key="3">
    <source>
        <dbReference type="Pfam" id="PF25372"/>
    </source>
</evidence>
<feature type="domain" description="F-box/LRR-repeat protein 15-like leucin rich repeat" evidence="3">
    <location>
        <begin position="246"/>
        <end position="334"/>
    </location>
</feature>
<dbReference type="PANTHER" id="PTHR13318">
    <property type="entry name" value="PARTNER OF PAIRED, ISOFORM B-RELATED"/>
    <property type="match status" value="1"/>
</dbReference>
<comment type="subcellular location">
    <subcellularLocation>
        <location evidence="1">Cytoplasm</location>
        <location evidence="1">Cytoskeleton</location>
        <location evidence="1">Cilium axoneme</location>
    </subcellularLocation>
</comment>
<dbReference type="SMART" id="SM00367">
    <property type="entry name" value="LRR_CC"/>
    <property type="match status" value="4"/>
</dbReference>
<sequence length="519" mass="55463">MGARRRRSALATSGGGCNRPRAQHLQAHGGRTMGDWADGSSVRLLEGGGGGAATGKWQGPVPYGPLGGPKGFGKRVLPPRRAREVSCQRTHCILTADWRSVKRCRGTDSVDGQPYVGWANLPADLLDRVRAEFGDGGHSMIRVARLVNRHWCAWATQATECLALCGGQHVGRVIDMLAPKFDRVRRLKLKYPFGCDDRALARLAGFRSLTHLELQDYRGQALSVDAVASLATVPKLSKLHFCSHPALMYCNLTDLVASKLTACTALRELCLSNCQITDRGLAGLASLTGLSRLGLEGCKRVTDDGVSGLAALTNLTELDLAECTEVTARGAAGLAPLTALTKLGLLVNGREWGAGLDGLAGMRCLSELLLDADLTDPDMQRLGGLTSLRSVHLKWKWNCSVGVTDAGMAALARLTGLRELALVFLNVQVEGRVTDAGVRSLEALTALTSLIFIPGSNRVTDGALGCLRAMPRLADLRWGGVLTPVGLKSLGRLERLTALAVRVPLTYDVVRSLRPLTCL</sequence>
<dbReference type="InterPro" id="IPR032675">
    <property type="entry name" value="LRR_dom_sf"/>
</dbReference>
<organism evidence="4 5">
    <name type="scientific">Ostreobium quekettii</name>
    <dbReference type="NCBI Taxonomy" id="121088"/>
    <lineage>
        <taxon>Eukaryota</taxon>
        <taxon>Viridiplantae</taxon>
        <taxon>Chlorophyta</taxon>
        <taxon>core chlorophytes</taxon>
        <taxon>Ulvophyceae</taxon>
        <taxon>TCBD clade</taxon>
        <taxon>Bryopsidales</taxon>
        <taxon>Ostreobineae</taxon>
        <taxon>Ostreobiaceae</taxon>
        <taxon>Ostreobium</taxon>
    </lineage>
</organism>
<evidence type="ECO:0000256" key="2">
    <source>
        <dbReference type="SAM" id="MobiDB-lite"/>
    </source>
</evidence>
<dbReference type="Proteomes" id="UP000708148">
    <property type="component" value="Unassembled WGS sequence"/>
</dbReference>
<evidence type="ECO:0000313" key="5">
    <source>
        <dbReference type="Proteomes" id="UP000708148"/>
    </source>
</evidence>
<dbReference type="InterPro" id="IPR057207">
    <property type="entry name" value="FBXL15_LRR"/>
</dbReference>
<evidence type="ECO:0000313" key="4">
    <source>
        <dbReference type="EMBL" id="CAD7699235.1"/>
    </source>
</evidence>
<dbReference type="GO" id="GO:0019005">
    <property type="term" value="C:SCF ubiquitin ligase complex"/>
    <property type="evidence" value="ECO:0007669"/>
    <property type="project" value="TreeGrafter"/>
</dbReference>
<dbReference type="PANTHER" id="PTHR13318:SF105">
    <property type="entry name" value="F-BOX_LRR-REPEAT PROTEIN 3"/>
    <property type="match status" value="1"/>
</dbReference>
<name>A0A8S1IVU5_9CHLO</name>
<dbReference type="GO" id="GO:0005930">
    <property type="term" value="C:axoneme"/>
    <property type="evidence" value="ECO:0007669"/>
    <property type="project" value="UniProtKB-SubCell"/>
</dbReference>
<evidence type="ECO:0000256" key="1">
    <source>
        <dbReference type="ARBA" id="ARBA00004430"/>
    </source>
</evidence>
<reference evidence="4" key="1">
    <citation type="submission" date="2020-12" db="EMBL/GenBank/DDBJ databases">
        <authorList>
            <person name="Iha C."/>
        </authorList>
    </citation>
    <scope>NUCLEOTIDE SEQUENCE</scope>
</reference>
<accession>A0A8S1IVU5</accession>
<dbReference type="Pfam" id="PF25372">
    <property type="entry name" value="DUF7885"/>
    <property type="match status" value="1"/>
</dbReference>
<dbReference type="Gene3D" id="3.80.10.10">
    <property type="entry name" value="Ribonuclease Inhibitor"/>
    <property type="match status" value="2"/>
</dbReference>
<proteinExistence type="predicted"/>
<dbReference type="OrthoDB" id="544129at2759"/>